<dbReference type="GO" id="GO:0006950">
    <property type="term" value="P:response to stress"/>
    <property type="evidence" value="ECO:0007669"/>
    <property type="project" value="TreeGrafter"/>
</dbReference>
<keyword evidence="1" id="KW-0805">Transcription regulation</keyword>
<dbReference type="GO" id="GO:0003677">
    <property type="term" value="F:DNA binding"/>
    <property type="evidence" value="ECO:0007669"/>
    <property type="project" value="UniProtKB-KW"/>
</dbReference>
<keyword evidence="2" id="KW-0238">DNA-binding</keyword>
<accession>A0A5C4MJT1</accession>
<proteinExistence type="predicted"/>
<feature type="domain" description="HTH marR-type" evidence="4">
    <location>
        <begin position="32"/>
        <end position="165"/>
    </location>
</feature>
<gene>
    <name evidence="6" type="ORF">FHE65_12995</name>
    <name evidence="5" type="ORF">FHE65_21550</name>
</gene>
<dbReference type="Pfam" id="PF01047">
    <property type="entry name" value="MarR"/>
    <property type="match status" value="1"/>
</dbReference>
<keyword evidence="3" id="KW-0804">Transcription</keyword>
<evidence type="ECO:0000256" key="3">
    <source>
        <dbReference type="ARBA" id="ARBA00023163"/>
    </source>
</evidence>
<name>A0A5C4MJT1_9ACTN</name>
<evidence type="ECO:0000313" key="6">
    <source>
        <dbReference type="EMBL" id="TNC46340.1"/>
    </source>
</evidence>
<dbReference type="EMBL" id="VDFR01000057">
    <property type="protein sequence ID" value="TNC46340.1"/>
    <property type="molecule type" value="Genomic_DNA"/>
</dbReference>
<organism evidence="5 7">
    <name type="scientific">Mumia zhuanghuii</name>
    <dbReference type="NCBI Taxonomy" id="2585211"/>
    <lineage>
        <taxon>Bacteria</taxon>
        <taxon>Bacillati</taxon>
        <taxon>Actinomycetota</taxon>
        <taxon>Actinomycetes</taxon>
        <taxon>Propionibacteriales</taxon>
        <taxon>Nocardioidaceae</taxon>
        <taxon>Mumia</taxon>
    </lineage>
</organism>
<dbReference type="PANTHER" id="PTHR33164">
    <property type="entry name" value="TRANSCRIPTIONAL REGULATOR, MARR FAMILY"/>
    <property type="match status" value="1"/>
</dbReference>
<dbReference type="InterPro" id="IPR036388">
    <property type="entry name" value="WH-like_DNA-bd_sf"/>
</dbReference>
<dbReference type="PANTHER" id="PTHR33164:SF101">
    <property type="entry name" value="TRANSCRIPTIONAL REPRESSOR MPRA"/>
    <property type="match status" value="1"/>
</dbReference>
<evidence type="ECO:0000313" key="7">
    <source>
        <dbReference type="Proteomes" id="UP000306740"/>
    </source>
</evidence>
<protein>
    <submittedName>
        <fullName evidence="5">MarR family transcriptional regulator</fullName>
    </submittedName>
</protein>
<evidence type="ECO:0000259" key="4">
    <source>
        <dbReference type="PROSITE" id="PS50995"/>
    </source>
</evidence>
<dbReference type="GO" id="GO:0003700">
    <property type="term" value="F:DNA-binding transcription factor activity"/>
    <property type="evidence" value="ECO:0007669"/>
    <property type="project" value="InterPro"/>
</dbReference>
<dbReference type="SUPFAM" id="SSF46785">
    <property type="entry name" value="Winged helix' DNA-binding domain"/>
    <property type="match status" value="1"/>
</dbReference>
<comment type="caution">
    <text evidence="5">The sequence shown here is derived from an EMBL/GenBank/DDBJ whole genome shotgun (WGS) entry which is preliminary data.</text>
</comment>
<dbReference type="InterPro" id="IPR036390">
    <property type="entry name" value="WH_DNA-bd_sf"/>
</dbReference>
<dbReference type="AlphaFoldDB" id="A0A5C4MJT1"/>
<dbReference type="PRINTS" id="PR00598">
    <property type="entry name" value="HTHMARR"/>
</dbReference>
<dbReference type="OrthoDB" id="3296622at2"/>
<dbReference type="PROSITE" id="PS50995">
    <property type="entry name" value="HTH_MARR_2"/>
    <property type="match status" value="1"/>
</dbReference>
<sequence>MSGQATTQPRLPFDPVERAGSLWTEHFGDASAMRLATSIMRVQQLLLAELDAALKPYDITFARYEALVLLTFSRDGYLPLSKIGARLMVHPTSVTNAIDRLEAQGLVRREPDPGDRRRTRAHITDDGRARVAEATEALTAIDFAITGLTAAEQDQAFDLLKRLRASAGDFPEGPEPSTLG</sequence>
<evidence type="ECO:0000313" key="5">
    <source>
        <dbReference type="EMBL" id="TNC42286.1"/>
    </source>
</evidence>
<dbReference type="InterPro" id="IPR000835">
    <property type="entry name" value="HTH_MarR-typ"/>
</dbReference>
<evidence type="ECO:0000256" key="2">
    <source>
        <dbReference type="ARBA" id="ARBA00023125"/>
    </source>
</evidence>
<dbReference type="EMBL" id="VDFR01000098">
    <property type="protein sequence ID" value="TNC42286.1"/>
    <property type="molecule type" value="Genomic_DNA"/>
</dbReference>
<dbReference type="Proteomes" id="UP000306740">
    <property type="component" value="Unassembled WGS sequence"/>
</dbReference>
<dbReference type="PROSITE" id="PS01117">
    <property type="entry name" value="HTH_MARR_1"/>
    <property type="match status" value="1"/>
</dbReference>
<dbReference type="SMART" id="SM00347">
    <property type="entry name" value="HTH_MARR"/>
    <property type="match status" value="1"/>
</dbReference>
<evidence type="ECO:0000256" key="1">
    <source>
        <dbReference type="ARBA" id="ARBA00023015"/>
    </source>
</evidence>
<reference evidence="5 7" key="1">
    <citation type="submission" date="2019-05" db="EMBL/GenBank/DDBJ databases">
        <title>Mumia sp. nov., isolated from the intestinal contents of plateau pika (Ochotona curzoniae) in the Qinghai-Tibet plateau of China.</title>
        <authorList>
            <person name="Tian Z."/>
        </authorList>
    </citation>
    <scope>NUCLEOTIDE SEQUENCE [LARGE SCALE GENOMIC DNA]</scope>
    <source>
        <strain evidence="7">527</strain>
        <strain evidence="5">Z527</strain>
    </source>
</reference>
<dbReference type="InterPro" id="IPR023187">
    <property type="entry name" value="Tscrpt_reg_MarR-type_CS"/>
</dbReference>
<dbReference type="Gene3D" id="1.10.10.10">
    <property type="entry name" value="Winged helix-like DNA-binding domain superfamily/Winged helix DNA-binding domain"/>
    <property type="match status" value="1"/>
</dbReference>
<dbReference type="InterPro" id="IPR039422">
    <property type="entry name" value="MarR/SlyA-like"/>
</dbReference>
<dbReference type="RefSeq" id="WP_139105982.1">
    <property type="nucleotide sequence ID" value="NZ_VDFR01000057.1"/>
</dbReference>